<dbReference type="Pfam" id="PF03604">
    <property type="entry name" value="Zn_ribbon_RPAB4"/>
    <property type="match status" value="1"/>
</dbReference>
<feature type="binding site" evidence="8">
    <location>
        <position position="26"/>
    </location>
    <ligand>
        <name>Zn(2+)</name>
        <dbReference type="ChEBI" id="CHEBI:29105"/>
    </ligand>
</feature>
<keyword evidence="4 8" id="KW-0548">Nucleotidyltransferase</keyword>
<keyword evidence="10" id="KW-1185">Reference proteome</keyword>
<evidence type="ECO:0000256" key="1">
    <source>
        <dbReference type="ARBA" id="ARBA00022478"/>
    </source>
</evidence>
<comment type="subcellular location">
    <subcellularLocation>
        <location evidence="8">Cytoplasm</location>
    </subcellularLocation>
</comment>
<comment type="cofactor">
    <cofactor evidence="8">
        <name>Zn(2+)</name>
        <dbReference type="ChEBI" id="CHEBI:29105"/>
    </cofactor>
    <text evidence="8">Binds 1 zinc ion.</text>
</comment>
<dbReference type="GO" id="GO:0000428">
    <property type="term" value="C:DNA-directed RNA polymerase complex"/>
    <property type="evidence" value="ECO:0007669"/>
    <property type="project" value="UniProtKB-KW"/>
</dbReference>
<name>A0A1Y3GE42_9EURY</name>
<keyword evidence="6 8" id="KW-0862">Zinc</keyword>
<evidence type="ECO:0000256" key="3">
    <source>
        <dbReference type="ARBA" id="ARBA00022679"/>
    </source>
</evidence>
<reference evidence="9 10" key="1">
    <citation type="submission" date="2016-12" db="EMBL/GenBank/DDBJ databases">
        <title>Discovery of methanogenic haloarchaea.</title>
        <authorList>
            <person name="Sorokin D.Y."/>
            <person name="Makarova K.S."/>
            <person name="Abbas B."/>
            <person name="Ferrer M."/>
            <person name="Golyshin P.N."/>
        </authorList>
    </citation>
    <scope>NUCLEOTIDE SEQUENCE [LARGE SCALE GENOMIC DNA]</scope>
    <source>
        <strain evidence="9">AMET1</strain>
    </source>
</reference>
<dbReference type="InterPro" id="IPR006591">
    <property type="entry name" value="RNAP_P/RPABC4"/>
</dbReference>
<keyword evidence="1 8" id="KW-0240">DNA-directed RNA polymerase</keyword>
<dbReference type="GO" id="GO:0008270">
    <property type="term" value="F:zinc ion binding"/>
    <property type="evidence" value="ECO:0007669"/>
    <property type="project" value="UniProtKB-UniRule"/>
</dbReference>
<evidence type="ECO:0000256" key="8">
    <source>
        <dbReference type="HAMAP-Rule" id="MF_00615"/>
    </source>
</evidence>
<evidence type="ECO:0000256" key="7">
    <source>
        <dbReference type="ARBA" id="ARBA00023163"/>
    </source>
</evidence>
<proteinExistence type="inferred from homology"/>
<comment type="subunit">
    <text evidence="8">Part of the RNA polymerase complex.</text>
</comment>
<dbReference type="GO" id="GO:0005737">
    <property type="term" value="C:cytoplasm"/>
    <property type="evidence" value="ECO:0007669"/>
    <property type="project" value="UniProtKB-SubCell"/>
</dbReference>
<gene>
    <name evidence="8" type="primary">rpo12</name>
    <name evidence="8" type="synonym">rpoP</name>
    <name evidence="9" type="ORF">AMET1_0201</name>
</gene>
<dbReference type="InterPro" id="IPR023464">
    <property type="entry name" value="Rpo12"/>
</dbReference>
<keyword evidence="2 8" id="KW-0963">Cytoplasm</keyword>
<evidence type="ECO:0000256" key="6">
    <source>
        <dbReference type="ARBA" id="ARBA00022833"/>
    </source>
</evidence>
<evidence type="ECO:0000313" key="9">
    <source>
        <dbReference type="EMBL" id="OUJ19530.1"/>
    </source>
</evidence>
<dbReference type="RefSeq" id="WP_086636622.1">
    <property type="nucleotide sequence ID" value="NZ_MRZU01000002.1"/>
</dbReference>
<comment type="catalytic activity">
    <reaction evidence="8">
        <text>RNA(n) + a ribonucleoside 5'-triphosphate = RNA(n+1) + diphosphate</text>
        <dbReference type="Rhea" id="RHEA:21248"/>
        <dbReference type="Rhea" id="RHEA-COMP:14527"/>
        <dbReference type="Rhea" id="RHEA-COMP:17342"/>
        <dbReference type="ChEBI" id="CHEBI:33019"/>
        <dbReference type="ChEBI" id="CHEBI:61557"/>
        <dbReference type="ChEBI" id="CHEBI:140395"/>
        <dbReference type="EC" id="2.7.7.6"/>
    </reaction>
</comment>
<evidence type="ECO:0000256" key="2">
    <source>
        <dbReference type="ARBA" id="ARBA00022490"/>
    </source>
</evidence>
<keyword evidence="3 8" id="KW-0808">Transferase</keyword>
<dbReference type="OrthoDB" id="129238at2157"/>
<evidence type="ECO:0000256" key="4">
    <source>
        <dbReference type="ARBA" id="ARBA00022695"/>
    </source>
</evidence>
<keyword evidence="7 8" id="KW-0804">Transcription</keyword>
<comment type="function">
    <text evidence="8">DNA-dependent RNA polymerase (RNAP) catalyzes the transcription of DNA into RNA using the four ribonucleoside triphosphates as substrates.</text>
</comment>
<keyword evidence="5 8" id="KW-0479">Metal-binding</keyword>
<dbReference type="GO" id="GO:0003899">
    <property type="term" value="F:DNA-directed RNA polymerase activity"/>
    <property type="evidence" value="ECO:0007669"/>
    <property type="project" value="UniProtKB-UniRule"/>
</dbReference>
<dbReference type="SMART" id="SM00659">
    <property type="entry name" value="RPOLCX"/>
    <property type="match status" value="1"/>
</dbReference>
<dbReference type="AlphaFoldDB" id="A0A1Y3GE42"/>
<dbReference type="SUPFAM" id="SSF63393">
    <property type="entry name" value="RNA polymerase subunits"/>
    <property type="match status" value="1"/>
</dbReference>
<feature type="binding site" evidence="8">
    <location>
        <position position="23"/>
    </location>
    <ligand>
        <name>Zn(2+)</name>
        <dbReference type="ChEBI" id="CHEBI:29105"/>
    </ligand>
</feature>
<feature type="binding site" evidence="8">
    <location>
        <position position="8"/>
    </location>
    <ligand>
        <name>Zn(2+)</name>
        <dbReference type="ChEBI" id="CHEBI:29105"/>
    </ligand>
</feature>
<protein>
    <recommendedName>
        <fullName evidence="8">DNA-directed RNA polymerase subunit Rpo12</fullName>
        <ecNumber evidence="8">2.7.7.6</ecNumber>
    </recommendedName>
    <alternativeName>
        <fullName evidence="8">DNA-directed RNA polymerase subunit P</fullName>
    </alternativeName>
</protein>
<comment type="similarity">
    <text evidence="8">Belongs to the archaeal Rpo12/eukaryotic RPC10 RNA polymerase subunit family.</text>
</comment>
<evidence type="ECO:0000256" key="5">
    <source>
        <dbReference type="ARBA" id="ARBA00022723"/>
    </source>
</evidence>
<dbReference type="InterPro" id="IPR029040">
    <property type="entry name" value="RPABC4/Spt4"/>
</dbReference>
<dbReference type="EMBL" id="MRZU01000002">
    <property type="protein sequence ID" value="OUJ19530.1"/>
    <property type="molecule type" value="Genomic_DNA"/>
</dbReference>
<comment type="caution">
    <text evidence="9">The sequence shown here is derived from an EMBL/GenBank/DDBJ whole genome shotgun (WGS) entry which is preliminary data.</text>
</comment>
<dbReference type="GO" id="GO:0006351">
    <property type="term" value="P:DNA-templated transcription"/>
    <property type="evidence" value="ECO:0007669"/>
    <property type="project" value="UniProtKB-UniRule"/>
</dbReference>
<evidence type="ECO:0000313" key="10">
    <source>
        <dbReference type="Proteomes" id="UP000195137"/>
    </source>
</evidence>
<organism evidence="9 10">
    <name type="scientific">Methanonatronarchaeum thermophilum</name>
    <dbReference type="NCBI Taxonomy" id="1927129"/>
    <lineage>
        <taxon>Archaea</taxon>
        <taxon>Methanobacteriati</taxon>
        <taxon>Methanobacteriota</taxon>
        <taxon>Methanonatronarchaeia</taxon>
        <taxon>Methanonatronarchaeales</taxon>
        <taxon>Methanonatronarchaeaceae</taxon>
        <taxon>Methanonatronarchaeum</taxon>
    </lineage>
</organism>
<sequence length="45" mass="5246">MGYRCARCNEDVELDQERTGVRCPFCGYRILMKKRGSNPTHVKAR</sequence>
<dbReference type="EC" id="2.7.7.6" evidence="8"/>
<accession>A0A1Y3GE42</accession>
<dbReference type="GO" id="GO:0003677">
    <property type="term" value="F:DNA binding"/>
    <property type="evidence" value="ECO:0007669"/>
    <property type="project" value="InterPro"/>
</dbReference>
<dbReference type="Gene3D" id="2.20.28.30">
    <property type="entry name" value="RNA polymerase ii, chain L"/>
    <property type="match status" value="1"/>
</dbReference>
<dbReference type="HAMAP" id="MF_00615">
    <property type="entry name" value="RNApol_arch_Rpo12"/>
    <property type="match status" value="1"/>
</dbReference>
<dbReference type="Proteomes" id="UP000195137">
    <property type="component" value="Unassembled WGS sequence"/>
</dbReference>